<dbReference type="GO" id="GO:0005886">
    <property type="term" value="C:plasma membrane"/>
    <property type="evidence" value="ECO:0007669"/>
    <property type="project" value="UniProtKB-SubCell"/>
</dbReference>
<evidence type="ECO:0000256" key="5">
    <source>
        <dbReference type="ARBA" id="ARBA00023136"/>
    </source>
</evidence>
<dbReference type="HOGENOM" id="CLU_013348_0_0_2"/>
<dbReference type="SUPFAM" id="SSF55785">
    <property type="entry name" value="PYP-like sensor domain (PAS domain)"/>
    <property type="match status" value="1"/>
</dbReference>
<dbReference type="PROSITE" id="PS50113">
    <property type="entry name" value="PAC"/>
    <property type="match status" value="1"/>
</dbReference>
<keyword evidence="10" id="KW-1185">Reference proteome</keyword>
<dbReference type="SUPFAM" id="SSF55874">
    <property type="entry name" value="ATPase domain of HSP90 chaperone/DNA topoisomerase II/histidine kinase"/>
    <property type="match status" value="1"/>
</dbReference>
<feature type="transmembrane region" description="Helical" evidence="6">
    <location>
        <begin position="17"/>
        <end position="42"/>
    </location>
</feature>
<dbReference type="Proteomes" id="UP000001059">
    <property type="component" value="Chromosome"/>
</dbReference>
<protein>
    <submittedName>
        <fullName evidence="9">Signal transduction histidine kinase</fullName>
    </submittedName>
</protein>
<keyword evidence="9" id="KW-0808">Transferase</keyword>
<evidence type="ECO:0000256" key="1">
    <source>
        <dbReference type="ARBA" id="ARBA00004651"/>
    </source>
</evidence>
<dbReference type="InterPro" id="IPR011495">
    <property type="entry name" value="Sig_transdc_His_kin_sub2_dim/P"/>
</dbReference>
<evidence type="ECO:0000256" key="4">
    <source>
        <dbReference type="ARBA" id="ARBA00022989"/>
    </source>
</evidence>
<dbReference type="Pfam" id="PF07568">
    <property type="entry name" value="HisKA_2"/>
    <property type="match status" value="1"/>
</dbReference>
<feature type="domain" description="Histidine kinase" evidence="7">
    <location>
        <begin position="532"/>
        <end position="726"/>
    </location>
</feature>
<dbReference type="PROSITE" id="PS50109">
    <property type="entry name" value="HIS_KIN"/>
    <property type="match status" value="1"/>
</dbReference>
<accession>D5EBV6</accession>
<dbReference type="GO" id="GO:0016301">
    <property type="term" value="F:kinase activity"/>
    <property type="evidence" value="ECO:0007669"/>
    <property type="project" value="UniProtKB-KW"/>
</dbReference>
<dbReference type="Gene3D" id="3.30.450.20">
    <property type="entry name" value="PAS domain"/>
    <property type="match status" value="3"/>
</dbReference>
<reference evidence="9 10" key="1">
    <citation type="submission" date="2010-03" db="EMBL/GenBank/DDBJ databases">
        <title>The complete genome of Methanohalophilus mahii DSM 5219.</title>
        <authorList>
            <consortium name="US DOE Joint Genome Institute (JGI-PGF)"/>
            <person name="Lucas S."/>
            <person name="Copeland A."/>
            <person name="Lapidus A."/>
            <person name="Glavina del Rio T."/>
            <person name="Dalin E."/>
            <person name="Tice H."/>
            <person name="Bruce D."/>
            <person name="Goodwin L."/>
            <person name="Pitluck S."/>
            <person name="Kyrpides N."/>
            <person name="Mavromatis K."/>
            <person name="Ivanova N."/>
            <person name="Lykidis A."/>
            <person name="Saunders E."/>
            <person name="Brettin T."/>
            <person name="Detter J.C."/>
            <person name="Han C."/>
            <person name="Land M."/>
            <person name="Hauser L."/>
            <person name="Markowitz V."/>
            <person name="Cheng J.-F."/>
            <person name="Hugenholtz P."/>
            <person name="Woyke T."/>
            <person name="Wu D."/>
            <person name="Spring S."/>
            <person name="Schneider S."/>
            <person name="Schroeder M."/>
            <person name="Klenk H.-P."/>
            <person name="Eisen J.A."/>
        </authorList>
    </citation>
    <scope>NUCLEOTIDE SEQUENCE [LARGE SCALE GENOMIC DNA]</scope>
    <source>
        <strain evidence="10">ATCC 35705 / DSM 5219 / SLP</strain>
    </source>
</reference>
<proteinExistence type="predicted"/>
<dbReference type="SMART" id="SM00387">
    <property type="entry name" value="HATPase_c"/>
    <property type="match status" value="1"/>
</dbReference>
<dbReference type="PANTHER" id="PTHR43065">
    <property type="entry name" value="SENSOR HISTIDINE KINASE"/>
    <property type="match status" value="1"/>
</dbReference>
<keyword evidence="2" id="KW-1003">Cell membrane</keyword>
<comment type="subcellular location">
    <subcellularLocation>
        <location evidence="1">Cell membrane</location>
        <topology evidence="1">Multi-pass membrane protein</topology>
    </subcellularLocation>
</comment>
<evidence type="ECO:0000256" key="2">
    <source>
        <dbReference type="ARBA" id="ARBA00022475"/>
    </source>
</evidence>
<evidence type="ECO:0000259" key="7">
    <source>
        <dbReference type="PROSITE" id="PS50109"/>
    </source>
</evidence>
<dbReference type="InterPro" id="IPR003594">
    <property type="entry name" value="HATPase_dom"/>
</dbReference>
<dbReference type="PANTHER" id="PTHR43065:SF23">
    <property type="entry name" value="SENSOR HISTIDINE KINASE PDTAS"/>
    <property type="match status" value="1"/>
</dbReference>
<dbReference type="Gene3D" id="3.30.565.10">
    <property type="entry name" value="Histidine kinase-like ATPase, C-terminal domain"/>
    <property type="match status" value="1"/>
</dbReference>
<dbReference type="CDD" id="cd00130">
    <property type="entry name" value="PAS"/>
    <property type="match status" value="1"/>
</dbReference>
<dbReference type="EMBL" id="CP001994">
    <property type="protein sequence ID" value="ADE36657.1"/>
    <property type="molecule type" value="Genomic_DNA"/>
</dbReference>
<dbReference type="CDD" id="cd12913">
    <property type="entry name" value="PDC1_MCP_like"/>
    <property type="match status" value="1"/>
</dbReference>
<dbReference type="STRING" id="547558.Mmah_1151"/>
<evidence type="ECO:0000256" key="6">
    <source>
        <dbReference type="SAM" id="Phobius"/>
    </source>
</evidence>
<dbReference type="InterPro" id="IPR000700">
    <property type="entry name" value="PAS-assoc_C"/>
</dbReference>
<keyword evidence="5 6" id="KW-0472">Membrane</keyword>
<dbReference type="RefSeq" id="WP_013037600.1">
    <property type="nucleotide sequence ID" value="NC_014002.1"/>
</dbReference>
<dbReference type="Gene3D" id="1.20.120.1530">
    <property type="match status" value="1"/>
</dbReference>
<organism evidence="9 10">
    <name type="scientific">Methanohalophilus mahii (strain ATCC 35705 / DSM 5219 / SLP)</name>
    <dbReference type="NCBI Taxonomy" id="547558"/>
    <lineage>
        <taxon>Archaea</taxon>
        <taxon>Methanobacteriati</taxon>
        <taxon>Methanobacteriota</taxon>
        <taxon>Stenosarchaea group</taxon>
        <taxon>Methanomicrobia</taxon>
        <taxon>Methanosarcinales</taxon>
        <taxon>Methanosarcinaceae</taxon>
        <taxon>Methanohalophilus</taxon>
    </lineage>
</organism>
<evidence type="ECO:0000313" key="9">
    <source>
        <dbReference type="EMBL" id="ADE36657.1"/>
    </source>
</evidence>
<evidence type="ECO:0000256" key="3">
    <source>
        <dbReference type="ARBA" id="ARBA00022692"/>
    </source>
</evidence>
<keyword evidence="9" id="KW-0418">Kinase</keyword>
<dbReference type="InterPro" id="IPR000014">
    <property type="entry name" value="PAS"/>
</dbReference>
<keyword evidence="3 6" id="KW-0812">Transmembrane</keyword>
<sequence length="727" mass="82499">MEVSDLAWKDLSLRFKLVLYIVVSVFLILSISSSVVISTVTFQEEQLAYDQSSKMAQSYANQFNADMKSNMAIARDIATTMGVIHDSSTREEASDVIRCILEDNPQLIGTYSGFEPDAFDGEDERYINTIAHDKTGRFLPYWNRIGGDVDVEPLVDYSTSDYYQLPKRTKQDELTEPYYYQGAFLVSYVSPIIENDEFIGIGGVDVSLDYVDNTVSSVKAFETGYLFMVSNTGIIVSHPTRKDWISSKTLRDFDNPVFHEVASDIEKGKNGHVDIIDPSNGEDVILFYEPISTGNYSILLSVPKDEIFAGVASLRSMLFTIYTFSIVFMGLMAYLIAASFTNRINGIVDEFRTISDSALKGDLDIRANTDVDIDFKKIPEGLNEVLDSLQDANRLRAEMEAVVNRSPVVVFKWKSQKNWPVEFVSRNISQFGYTQDEFTNGHITYADIVVPGDLENVEQKLLEAVNRGDKEFNYEYRIITRDGEVKWVEERTFIGSFSANSSNKLQGIILDINERKKAEETLKKMEKIRIKEIHHRIKNNLQVVSGLLYLESLNFKSDEVMEAFKQSENRVRSIALIHEKLYHSENLTSLNLSDYVEDLVEHLINSYNVDEDTIKIHLNVENLYLDMDSAVPLGIIINELTSNALQHAFIEGENGVINIDFFKYAGQFILKVEDSGGAFPADIDFRNTDSLGLQLVSNLVSQIDGDIELDTTDYRTCFRITFREKEV</sequence>
<dbReference type="Pfam" id="PF02518">
    <property type="entry name" value="HATPase_c"/>
    <property type="match status" value="1"/>
</dbReference>
<dbReference type="Pfam" id="PF08447">
    <property type="entry name" value="PAS_3"/>
    <property type="match status" value="1"/>
</dbReference>
<dbReference type="AlphaFoldDB" id="D5EBV6"/>
<evidence type="ECO:0000259" key="8">
    <source>
        <dbReference type="PROSITE" id="PS50113"/>
    </source>
</evidence>
<dbReference type="GeneID" id="8983318"/>
<keyword evidence="4 6" id="KW-1133">Transmembrane helix</keyword>
<dbReference type="InterPro" id="IPR005467">
    <property type="entry name" value="His_kinase_dom"/>
</dbReference>
<dbReference type="Pfam" id="PF02743">
    <property type="entry name" value="dCache_1"/>
    <property type="match status" value="1"/>
</dbReference>
<feature type="transmembrane region" description="Helical" evidence="6">
    <location>
        <begin position="317"/>
        <end position="337"/>
    </location>
</feature>
<dbReference type="NCBIfam" id="TIGR00229">
    <property type="entry name" value="sensory_box"/>
    <property type="match status" value="1"/>
</dbReference>
<feature type="domain" description="PAC" evidence="8">
    <location>
        <begin position="472"/>
        <end position="524"/>
    </location>
</feature>
<dbReference type="InterPro" id="IPR013655">
    <property type="entry name" value="PAS_fold_3"/>
</dbReference>
<gene>
    <name evidence="9" type="ordered locus">Mmah_1151</name>
</gene>
<name>D5EBV6_METMS</name>
<evidence type="ECO:0000313" key="10">
    <source>
        <dbReference type="Proteomes" id="UP000001059"/>
    </source>
</evidence>
<dbReference type="KEGG" id="mmh:Mmah_1151"/>
<dbReference type="InterPro" id="IPR036890">
    <property type="entry name" value="HATPase_C_sf"/>
</dbReference>
<dbReference type="CDD" id="cd12912">
    <property type="entry name" value="PDC2_MCP_like"/>
    <property type="match status" value="1"/>
</dbReference>
<dbReference type="InterPro" id="IPR033479">
    <property type="entry name" value="dCache_1"/>
</dbReference>
<dbReference type="InterPro" id="IPR035965">
    <property type="entry name" value="PAS-like_dom_sf"/>
</dbReference>